<dbReference type="Gene3D" id="1.10.1740.10">
    <property type="match status" value="1"/>
</dbReference>
<dbReference type="PANTHER" id="PTHR43133">
    <property type="entry name" value="RNA POLYMERASE ECF-TYPE SIGMA FACTO"/>
    <property type="match status" value="1"/>
</dbReference>
<dbReference type="InterPro" id="IPR013324">
    <property type="entry name" value="RNA_pol_sigma_r3/r4-like"/>
</dbReference>
<evidence type="ECO:0000259" key="6">
    <source>
        <dbReference type="Pfam" id="PF04542"/>
    </source>
</evidence>
<evidence type="ECO:0000256" key="1">
    <source>
        <dbReference type="ARBA" id="ARBA00010641"/>
    </source>
</evidence>
<gene>
    <name evidence="8" type="ORF">ACFOUW_14745</name>
</gene>
<dbReference type="Proteomes" id="UP001595699">
    <property type="component" value="Unassembled WGS sequence"/>
</dbReference>
<keyword evidence="3" id="KW-0731">Sigma factor</keyword>
<dbReference type="NCBIfam" id="TIGR02983">
    <property type="entry name" value="SigE-fam_strep"/>
    <property type="match status" value="1"/>
</dbReference>
<accession>A0ABV7YB13</accession>
<name>A0ABV7YB13_9ACTN</name>
<dbReference type="InterPro" id="IPR014284">
    <property type="entry name" value="RNA_pol_sigma-70_dom"/>
</dbReference>
<dbReference type="Gene3D" id="1.10.10.10">
    <property type="entry name" value="Winged helix-like DNA-binding domain superfamily/Winged helix DNA-binding domain"/>
    <property type="match status" value="1"/>
</dbReference>
<dbReference type="PANTHER" id="PTHR43133:SF50">
    <property type="entry name" value="ECF RNA POLYMERASE SIGMA FACTOR SIGM"/>
    <property type="match status" value="1"/>
</dbReference>
<dbReference type="NCBIfam" id="TIGR02937">
    <property type="entry name" value="sigma70-ECF"/>
    <property type="match status" value="1"/>
</dbReference>
<evidence type="ECO:0000313" key="9">
    <source>
        <dbReference type="Proteomes" id="UP001595699"/>
    </source>
</evidence>
<dbReference type="Pfam" id="PF04542">
    <property type="entry name" value="Sigma70_r2"/>
    <property type="match status" value="1"/>
</dbReference>
<feature type="domain" description="RNA polymerase sigma-70 region 2" evidence="6">
    <location>
        <begin position="16"/>
        <end position="77"/>
    </location>
</feature>
<evidence type="ECO:0000256" key="2">
    <source>
        <dbReference type="ARBA" id="ARBA00023015"/>
    </source>
</evidence>
<proteinExistence type="inferred from homology"/>
<feature type="domain" description="RNA polymerase sigma factor 70 region 4 type 2" evidence="7">
    <location>
        <begin position="100"/>
        <end position="152"/>
    </location>
</feature>
<keyword evidence="2" id="KW-0805">Transcription regulation</keyword>
<organism evidence="8 9">
    <name type="scientific">Tenggerimyces flavus</name>
    <dbReference type="NCBI Taxonomy" id="1708749"/>
    <lineage>
        <taxon>Bacteria</taxon>
        <taxon>Bacillati</taxon>
        <taxon>Actinomycetota</taxon>
        <taxon>Actinomycetes</taxon>
        <taxon>Propionibacteriales</taxon>
        <taxon>Nocardioidaceae</taxon>
        <taxon>Tenggerimyces</taxon>
    </lineage>
</organism>
<dbReference type="SUPFAM" id="SSF88659">
    <property type="entry name" value="Sigma3 and sigma4 domains of RNA polymerase sigma factors"/>
    <property type="match status" value="1"/>
</dbReference>
<comment type="caution">
    <text evidence="8">The sequence shown here is derived from an EMBL/GenBank/DDBJ whole genome shotgun (WGS) entry which is preliminary data.</text>
</comment>
<evidence type="ECO:0000256" key="3">
    <source>
        <dbReference type="ARBA" id="ARBA00023082"/>
    </source>
</evidence>
<dbReference type="InterPro" id="IPR013249">
    <property type="entry name" value="RNA_pol_sigma70_r4_t2"/>
</dbReference>
<reference evidence="9" key="1">
    <citation type="journal article" date="2019" name="Int. J. Syst. Evol. Microbiol.">
        <title>The Global Catalogue of Microorganisms (GCM) 10K type strain sequencing project: providing services to taxonomists for standard genome sequencing and annotation.</title>
        <authorList>
            <consortium name="The Broad Institute Genomics Platform"/>
            <consortium name="The Broad Institute Genome Sequencing Center for Infectious Disease"/>
            <person name="Wu L."/>
            <person name="Ma J."/>
        </authorList>
    </citation>
    <scope>NUCLEOTIDE SEQUENCE [LARGE SCALE GENOMIC DNA]</scope>
    <source>
        <strain evidence="9">CGMCC 4.7241</strain>
    </source>
</reference>
<comment type="similarity">
    <text evidence="1">Belongs to the sigma-70 factor family. ECF subfamily.</text>
</comment>
<dbReference type="RefSeq" id="WP_205120641.1">
    <property type="nucleotide sequence ID" value="NZ_JAFBCM010000001.1"/>
</dbReference>
<dbReference type="EMBL" id="JBHRZH010000012">
    <property type="protein sequence ID" value="MFC3762097.1"/>
    <property type="molecule type" value="Genomic_DNA"/>
</dbReference>
<dbReference type="InterPro" id="IPR036388">
    <property type="entry name" value="WH-like_DNA-bd_sf"/>
</dbReference>
<dbReference type="SUPFAM" id="SSF88946">
    <property type="entry name" value="Sigma2 domain of RNA polymerase sigma factors"/>
    <property type="match status" value="1"/>
</dbReference>
<evidence type="ECO:0000256" key="4">
    <source>
        <dbReference type="ARBA" id="ARBA00023125"/>
    </source>
</evidence>
<dbReference type="Pfam" id="PF08281">
    <property type="entry name" value="Sigma70_r4_2"/>
    <property type="match status" value="1"/>
</dbReference>
<dbReference type="InterPro" id="IPR014325">
    <property type="entry name" value="RNA_pol_sigma-E_actinobac"/>
</dbReference>
<dbReference type="InterPro" id="IPR013325">
    <property type="entry name" value="RNA_pol_sigma_r2"/>
</dbReference>
<protein>
    <submittedName>
        <fullName evidence="8">SigE family RNA polymerase sigma factor</fullName>
    </submittedName>
</protein>
<sequence>MAETGAESFDAYVAARQHALLRTAYLLTGDRHEAEDLVQTALTKTYLAWSRVRDPDAYVRRAMVNVHISWWRRAWRREERPTDAVPEPTATPEPDLADRDEVWALVRSLPPRQRAVVVLRFYEDLTPAEVADILGCTAGTVASQTNRAIAALRARYDHQGGVH</sequence>
<evidence type="ECO:0000313" key="8">
    <source>
        <dbReference type="EMBL" id="MFC3762097.1"/>
    </source>
</evidence>
<dbReference type="InterPro" id="IPR039425">
    <property type="entry name" value="RNA_pol_sigma-70-like"/>
</dbReference>
<keyword evidence="9" id="KW-1185">Reference proteome</keyword>
<dbReference type="InterPro" id="IPR007627">
    <property type="entry name" value="RNA_pol_sigma70_r2"/>
</dbReference>
<keyword evidence="4" id="KW-0238">DNA-binding</keyword>
<evidence type="ECO:0000256" key="5">
    <source>
        <dbReference type="ARBA" id="ARBA00023163"/>
    </source>
</evidence>
<keyword evidence="5" id="KW-0804">Transcription</keyword>
<evidence type="ECO:0000259" key="7">
    <source>
        <dbReference type="Pfam" id="PF08281"/>
    </source>
</evidence>
<dbReference type="CDD" id="cd06171">
    <property type="entry name" value="Sigma70_r4"/>
    <property type="match status" value="1"/>
</dbReference>